<dbReference type="Proteomes" id="UP001235939">
    <property type="component" value="Chromosome 02"/>
</dbReference>
<evidence type="ECO:0000313" key="2">
    <source>
        <dbReference type="EMBL" id="UYV63670.1"/>
    </source>
</evidence>
<dbReference type="EMBL" id="CP092864">
    <property type="protein sequence ID" value="UYV63670.1"/>
    <property type="molecule type" value="Genomic_DNA"/>
</dbReference>
<dbReference type="Pfam" id="PF01359">
    <property type="entry name" value="Transposase_1"/>
    <property type="match status" value="1"/>
</dbReference>
<keyword evidence="3" id="KW-1185">Reference proteome</keyword>
<accession>A0ABY6K507</accession>
<reference evidence="2 3" key="1">
    <citation type="submission" date="2022-01" db="EMBL/GenBank/DDBJ databases">
        <title>A chromosomal length assembly of Cordylochernes scorpioides.</title>
        <authorList>
            <person name="Zeh D."/>
            <person name="Zeh J."/>
        </authorList>
    </citation>
    <scope>NUCLEOTIDE SEQUENCE [LARGE SCALE GENOMIC DNA]</scope>
    <source>
        <strain evidence="2">IN4F17</strain>
        <tissue evidence="2">Whole Body</tissue>
    </source>
</reference>
<dbReference type="InterPro" id="IPR036397">
    <property type="entry name" value="RNaseH_sf"/>
</dbReference>
<dbReference type="PANTHER" id="PTHR46060">
    <property type="entry name" value="MARINER MOS1 TRANSPOSASE-LIKE PROTEIN"/>
    <property type="match status" value="1"/>
</dbReference>
<feature type="region of interest" description="Disordered" evidence="1">
    <location>
        <begin position="68"/>
        <end position="89"/>
    </location>
</feature>
<proteinExistence type="predicted"/>
<protein>
    <recommendedName>
        <fullName evidence="4">Transposase</fullName>
    </recommendedName>
</protein>
<dbReference type="Gene3D" id="3.30.420.10">
    <property type="entry name" value="Ribonuclease H-like superfamily/Ribonuclease H"/>
    <property type="match status" value="1"/>
</dbReference>
<organism evidence="2 3">
    <name type="scientific">Cordylochernes scorpioides</name>
    <dbReference type="NCBI Taxonomy" id="51811"/>
    <lineage>
        <taxon>Eukaryota</taxon>
        <taxon>Metazoa</taxon>
        <taxon>Ecdysozoa</taxon>
        <taxon>Arthropoda</taxon>
        <taxon>Chelicerata</taxon>
        <taxon>Arachnida</taxon>
        <taxon>Pseudoscorpiones</taxon>
        <taxon>Cheliferoidea</taxon>
        <taxon>Chernetidae</taxon>
        <taxon>Cordylochernes</taxon>
    </lineage>
</organism>
<gene>
    <name evidence="2" type="ORF">LAZ67_2005276</name>
</gene>
<name>A0ABY6K507_9ARAC</name>
<evidence type="ECO:0000256" key="1">
    <source>
        <dbReference type="SAM" id="MobiDB-lite"/>
    </source>
</evidence>
<evidence type="ECO:0008006" key="4">
    <source>
        <dbReference type="Google" id="ProtNLM"/>
    </source>
</evidence>
<evidence type="ECO:0000313" key="3">
    <source>
        <dbReference type="Proteomes" id="UP001235939"/>
    </source>
</evidence>
<sequence>MVVSKIITKHSKYRKIGTRWMPRLLTKEMKEKRLNACKELLKRYEIQSEGFIDRIVTVDESWIHHHIPDSKRSSEEWHQKGSPTPKKPRITVSAGKVLLTIFWDSKGCIFEDYLPKGQTVNNIFYS</sequence>
<dbReference type="PANTHER" id="PTHR46060:SF1">
    <property type="entry name" value="MARINER MOS1 TRANSPOSASE-LIKE PROTEIN"/>
    <property type="match status" value="1"/>
</dbReference>
<feature type="compositionally biased region" description="Basic and acidic residues" evidence="1">
    <location>
        <begin position="68"/>
        <end position="79"/>
    </location>
</feature>
<dbReference type="InterPro" id="IPR052709">
    <property type="entry name" value="Transposase-MT_Hybrid"/>
</dbReference>
<dbReference type="InterPro" id="IPR001888">
    <property type="entry name" value="Transposase_1"/>
</dbReference>